<dbReference type="InterPro" id="IPR036915">
    <property type="entry name" value="Cyclin-like_sf"/>
</dbReference>
<proteinExistence type="predicted"/>
<sequence>MCWYFIDLLTILSNCCSLCPTARHLAAYLLDLFMDHYSITSKLAALEHLNNLAYMCNVNVVLSKKKLLRMEMLLLENFSWNLCLPTPPHYIGYYLDVSIGENDLCDGWPTNSVTEVLFHCQCKIYALLTVTPYRCTGLVVCLLGVLTAHCTPALLFRPAFSCLLRLCTSKSLLLYR</sequence>
<dbReference type="AlphaFoldDB" id="A0A8B9ZLZ8"/>
<dbReference type="SUPFAM" id="SSF47954">
    <property type="entry name" value="Cyclin-like"/>
    <property type="match status" value="1"/>
</dbReference>
<keyword evidence="3" id="KW-1185">Reference proteome</keyword>
<evidence type="ECO:0000313" key="2">
    <source>
        <dbReference type="Ensembl" id="ENSAZOP00000000101.1"/>
    </source>
</evidence>
<keyword evidence="1" id="KW-0732">Signal</keyword>
<evidence type="ECO:0000256" key="1">
    <source>
        <dbReference type="SAM" id="SignalP"/>
    </source>
</evidence>
<feature type="signal peptide" evidence="1">
    <location>
        <begin position="1"/>
        <end position="17"/>
    </location>
</feature>
<dbReference type="Ensembl" id="ENSAZOT00000000112.1">
    <property type="protein sequence ID" value="ENSAZOP00000000101.1"/>
    <property type="gene ID" value="ENSAZOG00000000093.1"/>
</dbReference>
<evidence type="ECO:0000313" key="3">
    <source>
        <dbReference type="Proteomes" id="UP000694549"/>
    </source>
</evidence>
<dbReference type="Gene3D" id="1.10.472.10">
    <property type="entry name" value="Cyclin-like"/>
    <property type="match status" value="2"/>
</dbReference>
<dbReference type="Proteomes" id="UP000694549">
    <property type="component" value="Unplaced"/>
</dbReference>
<reference evidence="2" key="2">
    <citation type="submission" date="2025-09" db="UniProtKB">
        <authorList>
            <consortium name="Ensembl"/>
        </authorList>
    </citation>
    <scope>IDENTIFICATION</scope>
</reference>
<accession>A0A8B9ZLZ8</accession>
<name>A0A8B9ZLZ8_9AVES</name>
<feature type="chain" id="PRO_5034418219" evidence="1">
    <location>
        <begin position="18"/>
        <end position="176"/>
    </location>
</feature>
<reference evidence="2" key="1">
    <citation type="submission" date="2025-08" db="UniProtKB">
        <authorList>
            <consortium name="Ensembl"/>
        </authorList>
    </citation>
    <scope>IDENTIFICATION</scope>
</reference>
<protein>
    <submittedName>
        <fullName evidence="2">Uncharacterized protein</fullName>
    </submittedName>
</protein>
<organism evidence="2 3">
    <name type="scientific">Anas zonorhyncha</name>
    <name type="common">Eastern spot-billed duck</name>
    <dbReference type="NCBI Taxonomy" id="75864"/>
    <lineage>
        <taxon>Eukaryota</taxon>
        <taxon>Metazoa</taxon>
        <taxon>Chordata</taxon>
        <taxon>Craniata</taxon>
        <taxon>Vertebrata</taxon>
        <taxon>Euteleostomi</taxon>
        <taxon>Archelosauria</taxon>
        <taxon>Archosauria</taxon>
        <taxon>Dinosauria</taxon>
        <taxon>Saurischia</taxon>
        <taxon>Theropoda</taxon>
        <taxon>Coelurosauria</taxon>
        <taxon>Aves</taxon>
        <taxon>Neognathae</taxon>
        <taxon>Galloanserae</taxon>
        <taxon>Anseriformes</taxon>
        <taxon>Anatidae</taxon>
        <taxon>Anatinae</taxon>
        <taxon>Anas</taxon>
    </lineage>
</organism>